<evidence type="ECO:0000313" key="1">
    <source>
        <dbReference type="EMBL" id="OAP47295.1"/>
    </source>
</evidence>
<protein>
    <submittedName>
        <fullName evidence="1">Uncharacterized protein</fullName>
    </submittedName>
</protein>
<gene>
    <name evidence="1" type="ORF">AU381_21115</name>
</gene>
<name>A0A178YKJ7_9HYPH</name>
<sequence length="59" mass="6530">MAEVRDLTRPIVSATACLHANQTSRQLFEEAQHLASTQFPIEQGRAFDIGAVNLENEFG</sequence>
<dbReference type="AlphaFoldDB" id="A0A178YKJ7"/>
<keyword evidence="2" id="KW-1185">Reference proteome</keyword>
<accession>A0A178YKJ7</accession>
<dbReference type="OrthoDB" id="8420732at2"/>
<organism evidence="1 2">
    <name type="scientific">Sinorhizobium glycinis</name>
    <dbReference type="NCBI Taxonomy" id="1472378"/>
    <lineage>
        <taxon>Bacteria</taxon>
        <taxon>Pseudomonadati</taxon>
        <taxon>Pseudomonadota</taxon>
        <taxon>Alphaproteobacteria</taxon>
        <taxon>Hyphomicrobiales</taxon>
        <taxon>Rhizobiaceae</taxon>
        <taxon>Sinorhizobium/Ensifer group</taxon>
        <taxon>Sinorhizobium</taxon>
    </lineage>
</organism>
<reference evidence="1 2" key="1">
    <citation type="journal article" date="2016" name="Int. J. Syst. Evol. Microbiol.">
        <title>Ensifer glycinis sp. nov., an novel rhizobial species associated with Glycine spp.</title>
        <authorList>
            <person name="Yan H."/>
            <person name="Yan J."/>
            <person name="Sui X.H."/>
            <person name="Wang E.T."/>
            <person name="Chen W.X."/>
            <person name="Zhang X.X."/>
            <person name="Chen W.F."/>
        </authorList>
    </citation>
    <scope>NUCLEOTIDE SEQUENCE [LARGE SCALE GENOMIC DNA]</scope>
    <source>
        <strain evidence="1 2">CCBAU 23380</strain>
    </source>
</reference>
<evidence type="ECO:0000313" key="2">
    <source>
        <dbReference type="Proteomes" id="UP000094025"/>
    </source>
</evidence>
<dbReference type="Proteomes" id="UP000094025">
    <property type="component" value="Unassembled WGS sequence"/>
</dbReference>
<dbReference type="EMBL" id="LPUX01000028">
    <property type="protein sequence ID" value="OAP47295.1"/>
    <property type="molecule type" value="Genomic_DNA"/>
</dbReference>
<comment type="caution">
    <text evidence="1">The sequence shown here is derived from an EMBL/GenBank/DDBJ whole genome shotgun (WGS) entry which is preliminary data.</text>
</comment>
<proteinExistence type="predicted"/>